<feature type="transmembrane region" description="Helical" evidence="1">
    <location>
        <begin position="194"/>
        <end position="215"/>
    </location>
</feature>
<dbReference type="PANTHER" id="PTHR34220">
    <property type="entry name" value="SENSOR HISTIDINE KINASE YPDA"/>
    <property type="match status" value="1"/>
</dbReference>
<feature type="transmembrane region" description="Helical" evidence="1">
    <location>
        <begin position="36"/>
        <end position="52"/>
    </location>
</feature>
<evidence type="ECO:0000259" key="2">
    <source>
        <dbReference type="Pfam" id="PF06580"/>
    </source>
</evidence>
<keyword evidence="1" id="KW-0472">Membrane</keyword>
<name>A0ABS5S0H6_9FLAO</name>
<dbReference type="EMBL" id="JAHCTB010000001">
    <property type="protein sequence ID" value="MBT0606707.1"/>
    <property type="molecule type" value="Genomic_DNA"/>
</dbReference>
<dbReference type="InterPro" id="IPR036890">
    <property type="entry name" value="HATPase_C_sf"/>
</dbReference>
<dbReference type="Gene3D" id="3.30.565.10">
    <property type="entry name" value="Histidine kinase-like ATPase, C-terminal domain"/>
    <property type="match status" value="1"/>
</dbReference>
<sequence length="488" mass="56828">MDFVPYIFFWHLSISAILILCTISCIIGNYSKEKSFLLYSFYSFFLFVFLVRESPYDIGIQKFLIQNNVIQLHWYLQVIYNCAYFLFFVTFLDIKKFQPKFYKWITQFVATSFSLGTLTLLYSFIAGDSDFYRYFFIYLFTPIMFLLALYTVYRALKLPGNLKYFICIGSLSYIVLAVMALIFALSGIASVNTALFLFYLGILIENLVFALGLAYKVKVINQARLFQINENQKIKNEQHELLSQALRAKEHEVLQLTAKAEEERIAKIKTEFEGELHQLHLTSLQSQMNPHFIFNALTSIKVFLIENDKAQAIYYLNKFSKLIRKILESSRIETVTLAEELEIIKLYVGIENIRFSEALHFKIEVGDAVDISRIKMPPLILQPFVENALWHGLMPKDGKKSLTIFLKKNQNSTILEIQDNGIGRDASQKNRMQKAFKKDSLGLSLSNERLKYFNKKQGLDYFFEIKDLKNTENQSEGTQVVFYLNETK</sequence>
<protein>
    <submittedName>
        <fullName evidence="4">Histidine kinase</fullName>
    </submittedName>
</protein>
<dbReference type="PANTHER" id="PTHR34220:SF7">
    <property type="entry name" value="SENSOR HISTIDINE KINASE YPDA"/>
    <property type="match status" value="1"/>
</dbReference>
<evidence type="ECO:0000313" key="4">
    <source>
        <dbReference type="EMBL" id="MBT0606707.1"/>
    </source>
</evidence>
<keyword evidence="5" id="KW-1185">Reference proteome</keyword>
<organism evidence="4 5">
    <name type="scientific">Aequorivita echinoideorum</name>
    <dbReference type="NCBI Taxonomy" id="1549647"/>
    <lineage>
        <taxon>Bacteria</taxon>
        <taxon>Pseudomonadati</taxon>
        <taxon>Bacteroidota</taxon>
        <taxon>Flavobacteriia</taxon>
        <taxon>Flavobacteriales</taxon>
        <taxon>Flavobacteriaceae</taxon>
        <taxon>Aequorivita</taxon>
    </lineage>
</organism>
<feature type="transmembrane region" description="Helical" evidence="1">
    <location>
        <begin position="72"/>
        <end position="92"/>
    </location>
</feature>
<accession>A0ABS5S0H6</accession>
<feature type="transmembrane region" description="Helical" evidence="1">
    <location>
        <begin position="104"/>
        <end position="125"/>
    </location>
</feature>
<evidence type="ECO:0000256" key="1">
    <source>
        <dbReference type="SAM" id="Phobius"/>
    </source>
</evidence>
<feature type="transmembrane region" description="Helical" evidence="1">
    <location>
        <begin position="6"/>
        <end position="29"/>
    </location>
</feature>
<dbReference type="InterPro" id="IPR010559">
    <property type="entry name" value="Sig_transdc_His_kin_internal"/>
</dbReference>
<feature type="domain" description="Signal transduction histidine kinase internal region" evidence="2">
    <location>
        <begin position="280"/>
        <end position="358"/>
    </location>
</feature>
<proteinExistence type="predicted"/>
<dbReference type="InterPro" id="IPR050640">
    <property type="entry name" value="Bact_2-comp_sensor_kinase"/>
</dbReference>
<evidence type="ECO:0000313" key="5">
    <source>
        <dbReference type="Proteomes" id="UP001297092"/>
    </source>
</evidence>
<keyword evidence="4" id="KW-0418">Kinase</keyword>
<dbReference type="RefSeq" id="WP_214111586.1">
    <property type="nucleotide sequence ID" value="NZ_JAHCTB010000001.1"/>
</dbReference>
<keyword evidence="4" id="KW-0808">Transferase</keyword>
<reference evidence="4 5" key="1">
    <citation type="submission" date="2021-05" db="EMBL/GenBank/DDBJ databases">
        <title>Aequorivita echinoideorum JCM 30378 genome.</title>
        <authorList>
            <person name="Zhang H."/>
            <person name="Li C."/>
        </authorList>
    </citation>
    <scope>NUCLEOTIDE SEQUENCE [LARGE SCALE GENOMIC DNA]</scope>
    <source>
        <strain evidence="4 5">JCM30378</strain>
    </source>
</reference>
<gene>
    <name evidence="4" type="ORF">KIV10_00795</name>
</gene>
<evidence type="ECO:0000259" key="3">
    <source>
        <dbReference type="Pfam" id="PF07695"/>
    </source>
</evidence>
<comment type="caution">
    <text evidence="4">The sequence shown here is derived from an EMBL/GenBank/DDBJ whole genome shotgun (WGS) entry which is preliminary data.</text>
</comment>
<dbReference type="GO" id="GO:0016301">
    <property type="term" value="F:kinase activity"/>
    <property type="evidence" value="ECO:0007669"/>
    <property type="project" value="UniProtKB-KW"/>
</dbReference>
<dbReference type="InterPro" id="IPR011623">
    <property type="entry name" value="7TMR_DISM_rcpt_extracell_dom1"/>
</dbReference>
<feature type="domain" description="7TM-DISM receptor extracellular" evidence="3">
    <location>
        <begin position="8"/>
        <end position="216"/>
    </location>
</feature>
<dbReference type="SUPFAM" id="SSF55874">
    <property type="entry name" value="ATPase domain of HSP90 chaperone/DNA topoisomerase II/histidine kinase"/>
    <property type="match status" value="1"/>
</dbReference>
<keyword evidence="1" id="KW-0812">Transmembrane</keyword>
<dbReference type="Pfam" id="PF06580">
    <property type="entry name" value="His_kinase"/>
    <property type="match status" value="1"/>
</dbReference>
<feature type="transmembrane region" description="Helical" evidence="1">
    <location>
        <begin position="164"/>
        <end position="188"/>
    </location>
</feature>
<dbReference type="Proteomes" id="UP001297092">
    <property type="component" value="Unassembled WGS sequence"/>
</dbReference>
<keyword evidence="1" id="KW-1133">Transmembrane helix</keyword>
<dbReference type="Pfam" id="PF07695">
    <property type="entry name" value="7TMR-DISM_7TM"/>
    <property type="match status" value="1"/>
</dbReference>
<feature type="transmembrane region" description="Helical" evidence="1">
    <location>
        <begin position="131"/>
        <end position="152"/>
    </location>
</feature>